<dbReference type="InterPro" id="IPR048444">
    <property type="entry name" value="DNMK"/>
</dbReference>
<gene>
    <name evidence="1" type="ORF">CKO43_00610</name>
</gene>
<organism evidence="1 2">
    <name type="scientific">Rubrivivax gelatinosus</name>
    <name type="common">Rhodocyclus gelatinosus</name>
    <name type="synonym">Rhodopseudomonas gelatinosa</name>
    <dbReference type="NCBI Taxonomy" id="28068"/>
    <lineage>
        <taxon>Bacteria</taxon>
        <taxon>Pseudomonadati</taxon>
        <taxon>Pseudomonadota</taxon>
        <taxon>Betaproteobacteria</taxon>
        <taxon>Burkholderiales</taxon>
        <taxon>Sphaerotilaceae</taxon>
        <taxon>Rubrivivax</taxon>
    </lineage>
</organism>
<dbReference type="Gene3D" id="3.40.50.300">
    <property type="entry name" value="P-loop containing nucleotide triphosphate hydrolases"/>
    <property type="match status" value="1"/>
</dbReference>
<keyword evidence="2" id="KW-1185">Reference proteome</keyword>
<sequence>MNHPYTTGVDLARKPDASITIPRPTRTAPAILGLCGLPGCGKDACADVLERYGWRRIAFADALRAEICEAWGVDVRLLQDRGTKGLPLGALAIGRCAEPAFIGWARREGLDLAAPRSPRWLMQRYATEFTRDRDPDYWVRQVRLRMLDLMAAGETRFVVTDVRFVNEAAMLQLAGALIVRVYRRELEALTPDTADHESNRLGRLPVNAHLVNDGTLDALALDVVDLVARLFGLDVLPGAAR</sequence>
<name>A0ABS1DMN9_RUBGE</name>
<accession>A0ABS1DMN9</accession>
<evidence type="ECO:0008006" key="3">
    <source>
        <dbReference type="Google" id="ProtNLM"/>
    </source>
</evidence>
<dbReference type="EMBL" id="NRRU01000001">
    <property type="protein sequence ID" value="MBK1711277.1"/>
    <property type="molecule type" value="Genomic_DNA"/>
</dbReference>
<reference evidence="1" key="1">
    <citation type="submission" date="2017-08" db="EMBL/GenBank/DDBJ databases">
        <authorList>
            <person name="Imhoff J.F."/>
            <person name="Rahn T."/>
            <person name="Kuenzel S."/>
            <person name="Neulinger S.C."/>
        </authorList>
    </citation>
    <scope>NUCLEOTIDE SEQUENCE</scope>
    <source>
        <strain evidence="1">IM 151</strain>
    </source>
</reference>
<protein>
    <recommendedName>
        <fullName evidence="3">Dephospho-CoA kinase</fullName>
    </recommendedName>
</protein>
<evidence type="ECO:0000313" key="1">
    <source>
        <dbReference type="EMBL" id="MBK1711277.1"/>
    </source>
</evidence>
<evidence type="ECO:0000313" key="2">
    <source>
        <dbReference type="Proteomes" id="UP001041814"/>
    </source>
</evidence>
<dbReference type="InterPro" id="IPR027417">
    <property type="entry name" value="P-loop_NTPase"/>
</dbReference>
<dbReference type="Proteomes" id="UP001041814">
    <property type="component" value="Unassembled WGS sequence"/>
</dbReference>
<dbReference type="Pfam" id="PF21448">
    <property type="entry name" value="DNMK"/>
    <property type="match status" value="1"/>
</dbReference>
<proteinExistence type="predicted"/>
<comment type="caution">
    <text evidence="1">The sequence shown here is derived from an EMBL/GenBank/DDBJ whole genome shotgun (WGS) entry which is preliminary data.</text>
</comment>
<dbReference type="RefSeq" id="WP_200377497.1">
    <property type="nucleotide sequence ID" value="NZ_NRRU01000001.1"/>
</dbReference>
<reference evidence="1" key="2">
    <citation type="journal article" date="2020" name="Microorganisms">
        <title>Osmotic Adaptation and Compatible Solute Biosynthesis of Phototrophic Bacteria as Revealed from Genome Analyses.</title>
        <authorList>
            <person name="Imhoff J.F."/>
            <person name="Rahn T."/>
            <person name="Kunzel S."/>
            <person name="Keller A."/>
            <person name="Neulinger S.C."/>
        </authorList>
    </citation>
    <scope>NUCLEOTIDE SEQUENCE</scope>
    <source>
        <strain evidence="1">IM 151</strain>
    </source>
</reference>
<dbReference type="SUPFAM" id="SSF52540">
    <property type="entry name" value="P-loop containing nucleoside triphosphate hydrolases"/>
    <property type="match status" value="1"/>
</dbReference>